<reference evidence="3" key="2">
    <citation type="submission" date="2020-09" db="EMBL/GenBank/DDBJ databases">
        <authorList>
            <person name="Sun Q."/>
            <person name="Ohkuma M."/>
        </authorList>
    </citation>
    <scope>NUCLEOTIDE SEQUENCE</scope>
    <source>
        <strain evidence="3">JCM 4403</strain>
    </source>
</reference>
<evidence type="ECO:0000313" key="3">
    <source>
        <dbReference type="EMBL" id="GGQ92716.1"/>
    </source>
</evidence>
<comment type="caution">
    <text evidence="3">The sequence shown here is derived from an EMBL/GenBank/DDBJ whole genome shotgun (WGS) entry which is preliminary data.</text>
</comment>
<reference evidence="3" key="1">
    <citation type="journal article" date="2014" name="Int. J. Syst. Evol. Microbiol.">
        <title>Complete genome sequence of Corynebacterium casei LMG S-19264T (=DSM 44701T), isolated from a smear-ripened cheese.</title>
        <authorList>
            <consortium name="US DOE Joint Genome Institute (JGI-PGF)"/>
            <person name="Walter F."/>
            <person name="Albersmeier A."/>
            <person name="Kalinowski J."/>
            <person name="Ruckert C."/>
        </authorList>
    </citation>
    <scope>NUCLEOTIDE SEQUENCE</scope>
    <source>
        <strain evidence="3">JCM 4403</strain>
    </source>
</reference>
<feature type="region of interest" description="Disordered" evidence="1">
    <location>
        <begin position="1"/>
        <end position="27"/>
    </location>
</feature>
<accession>A0A918BWM7</accession>
<dbReference type="AlphaFoldDB" id="A0A918BWM7"/>
<sequence length="485" mass="52189">MIDSTTPGRDGSAPVPPPAAPSPSEVRAERRRLIGAIGALRRLLSERPAFEVADRRRLGHEVRKRERVEAAHGKKLARLAEERARREASLTHRLDALDGERERREGQALSVLRRQSVERTLGTTYLTANEVSGIGTGLVRSLAAQGIRTAADFHDVGWGKAPNGKGGEVLYLHRTKGGKVHINGIGEHRGRPLLEWRRAALARAEARAPRKLPPDERHRITEIIEAERGRLREELAEVPRSAETARAEAVRHHGEALDLLGTAEREAARLAAVRRAEFDTMAEQLRDLQGQLSAHMDAHGDVGRRVRRAQQRALRPAPQAPPLPGIPSPRTPGTPGTPPAGIGLGRVTDGAGARPVPGVRAHPGWLVPILYFCFTTVVGVGELADNTAHPATMIASRLVALTATAELLRLWIPRVRTRTAGPMPGGCGLQTSGVFLALTAVGMFEDAKTDVFAIACVVSVLAAVLFLAGTVSRVTAGDRTGEDTP</sequence>
<protein>
    <submittedName>
        <fullName evidence="3">Uncharacterized protein</fullName>
    </submittedName>
</protein>
<keyword evidence="2" id="KW-1133">Transmembrane helix</keyword>
<gene>
    <name evidence="3" type="ORF">GCM10010280_45510</name>
</gene>
<keyword evidence="2" id="KW-0472">Membrane</keyword>
<keyword evidence="2" id="KW-0812">Transmembrane</keyword>
<evidence type="ECO:0000256" key="2">
    <source>
        <dbReference type="SAM" id="Phobius"/>
    </source>
</evidence>
<name>A0A918BWM7_9ACTN</name>
<organism evidence="3 4">
    <name type="scientific">Streptomyces pilosus</name>
    <dbReference type="NCBI Taxonomy" id="28893"/>
    <lineage>
        <taxon>Bacteria</taxon>
        <taxon>Bacillati</taxon>
        <taxon>Actinomycetota</taxon>
        <taxon>Actinomycetes</taxon>
        <taxon>Kitasatosporales</taxon>
        <taxon>Streptomycetaceae</taxon>
        <taxon>Streptomyces</taxon>
    </lineage>
</organism>
<feature type="compositionally biased region" description="Pro residues" evidence="1">
    <location>
        <begin position="318"/>
        <end position="338"/>
    </location>
</feature>
<feature type="transmembrane region" description="Helical" evidence="2">
    <location>
        <begin position="451"/>
        <end position="471"/>
    </location>
</feature>
<dbReference type="RefSeq" id="WP_189559823.1">
    <property type="nucleotide sequence ID" value="NZ_BMTU01000009.1"/>
</dbReference>
<dbReference type="Proteomes" id="UP000656732">
    <property type="component" value="Unassembled WGS sequence"/>
</dbReference>
<feature type="region of interest" description="Disordered" evidence="1">
    <location>
        <begin position="308"/>
        <end position="341"/>
    </location>
</feature>
<dbReference type="EMBL" id="BMTU01000009">
    <property type="protein sequence ID" value="GGQ92716.1"/>
    <property type="molecule type" value="Genomic_DNA"/>
</dbReference>
<evidence type="ECO:0000256" key="1">
    <source>
        <dbReference type="SAM" id="MobiDB-lite"/>
    </source>
</evidence>
<evidence type="ECO:0000313" key="4">
    <source>
        <dbReference type="Proteomes" id="UP000656732"/>
    </source>
</evidence>
<proteinExistence type="predicted"/>
<keyword evidence="4" id="KW-1185">Reference proteome</keyword>